<proteinExistence type="predicted"/>
<evidence type="ECO:0000313" key="1">
    <source>
        <dbReference type="EMBL" id="PSV74887.1"/>
    </source>
</evidence>
<organism evidence="1 2">
    <name type="scientific">Photobacterium leiognathi</name>
    <dbReference type="NCBI Taxonomy" id="553611"/>
    <lineage>
        <taxon>Bacteria</taxon>
        <taxon>Pseudomonadati</taxon>
        <taxon>Pseudomonadota</taxon>
        <taxon>Gammaproteobacteria</taxon>
        <taxon>Vibrionales</taxon>
        <taxon>Vibrionaceae</taxon>
        <taxon>Photobacterium</taxon>
    </lineage>
</organism>
<gene>
    <name evidence="1" type="ORF">CTM94_21120</name>
</gene>
<dbReference type="Proteomes" id="UP000241566">
    <property type="component" value="Unassembled WGS sequence"/>
</dbReference>
<comment type="caution">
    <text evidence="1">The sequence shown here is derived from an EMBL/GenBank/DDBJ whole genome shotgun (WGS) entry which is preliminary data.</text>
</comment>
<name>A0ABX5G9I5_PHOLE</name>
<dbReference type="RefSeq" id="WP_146146589.1">
    <property type="nucleotide sequence ID" value="NZ_PYOI01000074.1"/>
</dbReference>
<evidence type="ECO:0000313" key="2">
    <source>
        <dbReference type="Proteomes" id="UP000241566"/>
    </source>
</evidence>
<protein>
    <submittedName>
        <fullName evidence="1">Uncharacterized protein</fullName>
    </submittedName>
</protein>
<dbReference type="EMBL" id="PYOI01000074">
    <property type="protein sequence ID" value="PSV74887.1"/>
    <property type="molecule type" value="Genomic_DNA"/>
</dbReference>
<keyword evidence="2" id="KW-1185">Reference proteome</keyword>
<sequence length="74" mass="9133">MNILEFAENEKKKKLYNYFLSKKNKEINKFKIQVIKKKLKMKRKEIIESIVSECNVNDKILEYYSLLEQFDYIY</sequence>
<feature type="non-terminal residue" evidence="1">
    <location>
        <position position="74"/>
    </location>
</feature>
<reference evidence="1 2" key="1">
    <citation type="submission" date="2018-01" db="EMBL/GenBank/DDBJ databases">
        <title>Whole genome sequencing of Histamine producing bacteria.</title>
        <authorList>
            <person name="Butler K."/>
        </authorList>
    </citation>
    <scope>NUCLEOTIDE SEQUENCE [LARGE SCALE GENOMIC DNA]</scope>
    <source>
        <strain evidence="1 2">ATCC 25521</strain>
    </source>
</reference>
<accession>A0ABX5G9I5</accession>